<dbReference type="AlphaFoldDB" id="A0A6C0HHA3"/>
<evidence type="ECO:0000313" key="1">
    <source>
        <dbReference type="EMBL" id="QHT79787.1"/>
    </source>
</evidence>
<protein>
    <submittedName>
        <fullName evidence="1">Uncharacterized protein</fullName>
    </submittedName>
</protein>
<reference evidence="1" key="1">
    <citation type="journal article" date="2020" name="Nature">
        <title>Giant virus diversity and host interactions through global metagenomics.</title>
        <authorList>
            <person name="Schulz F."/>
            <person name="Roux S."/>
            <person name="Paez-Espino D."/>
            <person name="Jungbluth S."/>
            <person name="Walsh D.A."/>
            <person name="Denef V.J."/>
            <person name="McMahon K.D."/>
            <person name="Konstantinidis K.T."/>
            <person name="Eloe-Fadrosh E.A."/>
            <person name="Kyrpides N.C."/>
            <person name="Woyke T."/>
        </authorList>
    </citation>
    <scope>NUCLEOTIDE SEQUENCE</scope>
    <source>
        <strain evidence="1">GVMAG-M-3300023184-105</strain>
    </source>
</reference>
<name>A0A6C0HHA3_9ZZZZ</name>
<proteinExistence type="predicted"/>
<dbReference type="EMBL" id="MN739955">
    <property type="protein sequence ID" value="QHT79787.1"/>
    <property type="molecule type" value="Genomic_DNA"/>
</dbReference>
<accession>A0A6C0HHA3</accession>
<organism evidence="1">
    <name type="scientific">viral metagenome</name>
    <dbReference type="NCBI Taxonomy" id="1070528"/>
    <lineage>
        <taxon>unclassified sequences</taxon>
        <taxon>metagenomes</taxon>
        <taxon>organismal metagenomes</taxon>
    </lineage>
</organism>
<sequence length="104" mass="12127">MPKQTRRNRKQSKTVKSHDYKCCDATFDGIHGWYKAMFEKLGWMILAKTKGMGEKTAHYKHSIERLCTAIIQKKENTHDIDKINDLDLLLIDAEVLLEHAKKNL</sequence>